<dbReference type="InterPro" id="IPR007021">
    <property type="entry name" value="DUF659"/>
</dbReference>
<reference evidence="3" key="2">
    <citation type="submission" date="2020-06" db="EMBL/GenBank/DDBJ databases">
        <title>Helianthus annuus Genome sequencing and assembly Release 2.</title>
        <authorList>
            <person name="Gouzy J."/>
            <person name="Langlade N."/>
            <person name="Munos S."/>
        </authorList>
    </citation>
    <scope>NUCLEOTIDE SEQUENCE</scope>
    <source>
        <tissue evidence="3">Leaves</tissue>
    </source>
</reference>
<dbReference type="Proteomes" id="UP000215914">
    <property type="component" value="Unassembled WGS sequence"/>
</dbReference>
<dbReference type="PANTHER" id="PTHR32166:SF74">
    <property type="entry name" value="OS05G0256350 PROTEIN"/>
    <property type="match status" value="1"/>
</dbReference>
<dbReference type="GO" id="GO:0046983">
    <property type="term" value="F:protein dimerization activity"/>
    <property type="evidence" value="ECO:0007669"/>
    <property type="project" value="InterPro"/>
</dbReference>
<evidence type="ECO:0000313" key="4">
    <source>
        <dbReference type="Proteomes" id="UP000215914"/>
    </source>
</evidence>
<evidence type="ECO:0000313" key="3">
    <source>
        <dbReference type="EMBL" id="KAF5777820.1"/>
    </source>
</evidence>
<proteinExistence type="predicted"/>
<dbReference type="Gramene" id="mRNA:HanXRQr2_Chr12g0540141">
    <property type="protein sequence ID" value="mRNA:HanXRQr2_Chr12g0540141"/>
    <property type="gene ID" value="HanXRQr2_Chr12g0540141"/>
</dbReference>
<comment type="caution">
    <text evidence="3">The sequence shown here is derived from an EMBL/GenBank/DDBJ whole genome shotgun (WGS) entry which is preliminary data.</text>
</comment>
<dbReference type="Pfam" id="PF04937">
    <property type="entry name" value="DUF659"/>
    <property type="match status" value="1"/>
</dbReference>
<dbReference type="InterPro" id="IPR008906">
    <property type="entry name" value="HATC_C_dom"/>
</dbReference>
<organism evidence="3 4">
    <name type="scientific">Helianthus annuus</name>
    <name type="common">Common sunflower</name>
    <dbReference type="NCBI Taxonomy" id="4232"/>
    <lineage>
        <taxon>Eukaryota</taxon>
        <taxon>Viridiplantae</taxon>
        <taxon>Streptophyta</taxon>
        <taxon>Embryophyta</taxon>
        <taxon>Tracheophyta</taxon>
        <taxon>Spermatophyta</taxon>
        <taxon>Magnoliopsida</taxon>
        <taxon>eudicotyledons</taxon>
        <taxon>Gunneridae</taxon>
        <taxon>Pentapetalae</taxon>
        <taxon>asterids</taxon>
        <taxon>campanulids</taxon>
        <taxon>Asterales</taxon>
        <taxon>Asteraceae</taxon>
        <taxon>Asteroideae</taxon>
        <taxon>Heliantheae alliance</taxon>
        <taxon>Heliantheae</taxon>
        <taxon>Helianthus</taxon>
    </lineage>
</organism>
<protein>
    <submittedName>
        <fullName evidence="3">HAT dimerization domain, ribonuclease H-like superfamily</fullName>
    </submittedName>
</protein>
<dbReference type="PANTHER" id="PTHR32166">
    <property type="entry name" value="OSJNBA0013A04.12 PROTEIN"/>
    <property type="match status" value="1"/>
</dbReference>
<accession>A0A9K3HGG1</accession>
<dbReference type="EMBL" id="MNCJ02000327">
    <property type="protein sequence ID" value="KAF5777820.1"/>
    <property type="molecule type" value="Genomic_DNA"/>
</dbReference>
<feature type="domain" description="DUF659" evidence="1">
    <location>
        <begin position="180"/>
        <end position="326"/>
    </location>
</feature>
<name>A0A9K3HGG1_HELAN</name>
<evidence type="ECO:0000259" key="1">
    <source>
        <dbReference type="Pfam" id="PF04937"/>
    </source>
</evidence>
<reference evidence="3" key="1">
    <citation type="journal article" date="2017" name="Nature">
        <title>The sunflower genome provides insights into oil metabolism, flowering and Asterid evolution.</title>
        <authorList>
            <person name="Badouin H."/>
            <person name="Gouzy J."/>
            <person name="Grassa C.J."/>
            <person name="Murat F."/>
            <person name="Staton S.E."/>
            <person name="Cottret L."/>
            <person name="Lelandais-Briere C."/>
            <person name="Owens G.L."/>
            <person name="Carrere S."/>
            <person name="Mayjonade B."/>
            <person name="Legrand L."/>
            <person name="Gill N."/>
            <person name="Kane N.C."/>
            <person name="Bowers J.E."/>
            <person name="Hubner S."/>
            <person name="Bellec A."/>
            <person name="Berard A."/>
            <person name="Berges H."/>
            <person name="Blanchet N."/>
            <person name="Boniface M.C."/>
            <person name="Brunel D."/>
            <person name="Catrice O."/>
            <person name="Chaidir N."/>
            <person name="Claudel C."/>
            <person name="Donnadieu C."/>
            <person name="Faraut T."/>
            <person name="Fievet G."/>
            <person name="Helmstetter N."/>
            <person name="King M."/>
            <person name="Knapp S.J."/>
            <person name="Lai Z."/>
            <person name="Le Paslier M.C."/>
            <person name="Lippi Y."/>
            <person name="Lorenzon L."/>
            <person name="Mandel J.R."/>
            <person name="Marage G."/>
            <person name="Marchand G."/>
            <person name="Marquand E."/>
            <person name="Bret-Mestries E."/>
            <person name="Morien E."/>
            <person name="Nambeesan S."/>
            <person name="Nguyen T."/>
            <person name="Pegot-Espagnet P."/>
            <person name="Pouilly N."/>
            <person name="Raftis F."/>
            <person name="Sallet E."/>
            <person name="Schiex T."/>
            <person name="Thomas J."/>
            <person name="Vandecasteele C."/>
            <person name="Vares D."/>
            <person name="Vear F."/>
            <person name="Vautrin S."/>
            <person name="Crespi M."/>
            <person name="Mangin B."/>
            <person name="Burke J.M."/>
            <person name="Salse J."/>
            <person name="Munos S."/>
            <person name="Vincourt P."/>
            <person name="Rieseberg L.H."/>
            <person name="Langlade N.B."/>
        </authorList>
    </citation>
    <scope>NUCLEOTIDE SEQUENCE</scope>
    <source>
        <tissue evidence="3">Leaves</tissue>
    </source>
</reference>
<dbReference type="SUPFAM" id="SSF53098">
    <property type="entry name" value="Ribonuclease H-like"/>
    <property type="match status" value="1"/>
</dbReference>
<keyword evidence="4" id="KW-1185">Reference proteome</keyword>
<dbReference type="InterPro" id="IPR012337">
    <property type="entry name" value="RNaseH-like_sf"/>
</dbReference>
<dbReference type="Pfam" id="PF05699">
    <property type="entry name" value="Dimer_Tnp_hAT"/>
    <property type="match status" value="1"/>
</dbReference>
<dbReference type="OrthoDB" id="4951847at2759"/>
<evidence type="ECO:0000259" key="2">
    <source>
        <dbReference type="Pfam" id="PF05699"/>
    </source>
</evidence>
<gene>
    <name evidence="3" type="ORF">HanXRQr2_Chr12g0540141</name>
</gene>
<dbReference type="AlphaFoldDB" id="A0A9K3HGG1"/>
<feature type="domain" description="HAT C-terminal dimerisation" evidence="2">
    <location>
        <begin position="552"/>
        <end position="619"/>
    </location>
</feature>
<sequence>MASEGDSSSTTSIESDDPGWLYNNLEEDDGITCLFCYKVTRKGIHGAKLHQIKACSFCPEDVKDKLNVLVKKHKSKKIVVAEDGVAKIPKIEKKRSGVYIGGQEKRLKSNANGPHSNLEATSLKQTNMNDACENELRARTVQAIARFFCEAGVAFNVARLDCFNEMIELIGNYGPNLKPPSYHELRGPLLKNEVDNVKKWIKVHEDEWSKYGCSIMLDGWADREQRTSINILVNSFMGTVFMESVDASSYTESVSEMCRLLDRFVERIGEANVVQVITDSGSNSVLAGKMLMETRPNLFWTPCATHCIDLMLEDIGNLAKVKKTIKRGIFLVGYIYNRCGVLNMMREFTNNKELTRNGITRFVTTYLSLQSLYKQKGSLERMFISEKWRLSVWAKEAKGKTAKKLVYTLPFWNNVVWTLKVTGPLVRALRLVKNEKKPAMGYIYKAMDTAKEAIRSAFDKENDCKVVYDIIDKRWDCQRHHPLHVAGYYFNPEFYCTNPDIEKDSAVMKGLTACVQKLVPSNAEQDLIMTELIKWVNQAGHFGNDLAIRARDKIAPADWWKLYGKETPNLQKFAVKVLSLACSSSCCERNWGSFEHINSKKMNQLEHKKLQNLVFVKYNRTFKNRYDKDVYDSIYLKGADYSNEWLTGKMEENRVLENEDLTRVDVANAILEDEQVSYESDIDDETLVDWFGDFDDDVEDYIDEVDF</sequence>